<gene>
    <name evidence="3" type="ORF">PTSG_07001</name>
</gene>
<dbReference type="InParanoid" id="F2UDR4"/>
<feature type="region of interest" description="Disordered" evidence="1">
    <location>
        <begin position="377"/>
        <end position="408"/>
    </location>
</feature>
<feature type="transmembrane region" description="Helical" evidence="2">
    <location>
        <begin position="132"/>
        <end position="155"/>
    </location>
</feature>
<evidence type="ECO:0000256" key="1">
    <source>
        <dbReference type="SAM" id="MobiDB-lite"/>
    </source>
</evidence>
<organism evidence="4">
    <name type="scientific">Salpingoeca rosetta (strain ATCC 50818 / BSB-021)</name>
    <dbReference type="NCBI Taxonomy" id="946362"/>
    <lineage>
        <taxon>Eukaryota</taxon>
        <taxon>Choanoflagellata</taxon>
        <taxon>Craspedida</taxon>
        <taxon>Salpingoecidae</taxon>
        <taxon>Salpingoeca</taxon>
    </lineage>
</organism>
<keyword evidence="2" id="KW-0472">Membrane</keyword>
<feature type="compositionally biased region" description="Low complexity" evidence="1">
    <location>
        <begin position="395"/>
        <end position="408"/>
    </location>
</feature>
<dbReference type="GeneID" id="16072972"/>
<name>F2UDR4_SALR5</name>
<dbReference type="EMBL" id="GL832970">
    <property type="protein sequence ID" value="EGD74764.1"/>
    <property type="molecule type" value="Genomic_DNA"/>
</dbReference>
<evidence type="ECO:0000256" key="2">
    <source>
        <dbReference type="SAM" id="Phobius"/>
    </source>
</evidence>
<accession>F2UDR4</accession>
<evidence type="ECO:0000313" key="3">
    <source>
        <dbReference type="EMBL" id="EGD74764.1"/>
    </source>
</evidence>
<proteinExistence type="predicted"/>
<dbReference type="OrthoDB" id="276540at2759"/>
<dbReference type="Proteomes" id="UP000007799">
    <property type="component" value="Unassembled WGS sequence"/>
</dbReference>
<sequence length="408" mass="45850">MARCLHITSLAQRALQNRSTAKHHVVLRRWLQQRVLHQQGQSQPSHTSRWSKWQQGTRQRLSTTRQQRQHGTDKHGTHPSSSGASSPSSSAAPGEAAGGQTVTQAASARVTEAARHTYMRYRSLEEQLRWHGINMLAVLIAIVIGSAIVAVVLYFNREPLRENLSSEISSAAKRSLSNEEVVAKANEVTRDMVYTVLTDPQTVQYASQFLSELFAKPETRAATAKLLVQVMKDEECLGQTQLFFRRVVDWLSKDKQTQESLTKLILYILARDDTRRAVARMLQSVLQDSATRKQAGELTVSVLQMDNVKHQTGVLATDASHRVLDNDSVREHTVQFFKDTFANQSLQQEAGSAIWGAVKYSMTPSILGYVLFPQPKVSLPADEQPSPATKGRLMQQRQRQEQQQQQEE</sequence>
<feature type="region of interest" description="Disordered" evidence="1">
    <location>
        <begin position="37"/>
        <end position="108"/>
    </location>
</feature>
<dbReference type="PANTHER" id="PTHR37935">
    <property type="entry name" value="CHROMOSOME UNDETERMINED SCAFFOLD_14, WHOLE GENOME SHOTGUN SEQUENCE"/>
    <property type="match status" value="1"/>
</dbReference>
<feature type="compositionally biased region" description="Low complexity" evidence="1">
    <location>
        <begin position="54"/>
        <end position="66"/>
    </location>
</feature>
<dbReference type="eggNOG" id="ENOG502S7RQ">
    <property type="taxonomic scope" value="Eukaryota"/>
</dbReference>
<dbReference type="KEGG" id="sre:PTSG_07001"/>
<feature type="compositionally biased region" description="Low complexity" evidence="1">
    <location>
        <begin position="79"/>
        <end position="99"/>
    </location>
</feature>
<keyword evidence="2" id="KW-0812">Transmembrane</keyword>
<reference evidence="3" key="1">
    <citation type="submission" date="2009-08" db="EMBL/GenBank/DDBJ databases">
        <title>Annotation of Salpingoeca rosetta.</title>
        <authorList>
            <consortium name="The Broad Institute Genome Sequencing Platform"/>
            <person name="Russ C."/>
            <person name="Cuomo C."/>
            <person name="Burger G."/>
            <person name="Gray M.W."/>
            <person name="Holland P.W.H."/>
            <person name="King N."/>
            <person name="Lang F.B.F."/>
            <person name="Roger A.J."/>
            <person name="Ruiz-Trillo I."/>
            <person name="Young S.K."/>
            <person name="Zeng Q."/>
            <person name="Gargeya S."/>
            <person name="Alvarado L."/>
            <person name="Berlin A."/>
            <person name="Chapman S.B."/>
            <person name="Chen Z."/>
            <person name="Freedman E."/>
            <person name="Gellesch M."/>
            <person name="Goldberg J."/>
            <person name="Griggs A."/>
            <person name="Gujja S."/>
            <person name="Heilman E."/>
            <person name="Heiman D."/>
            <person name="Howarth C."/>
            <person name="Mehta T."/>
            <person name="Neiman D."/>
            <person name="Pearson M."/>
            <person name="Roberts A."/>
            <person name="Saif S."/>
            <person name="Shea T."/>
            <person name="Shenoy N."/>
            <person name="Sisk P."/>
            <person name="Stolte C."/>
            <person name="Sykes S."/>
            <person name="White J."/>
            <person name="Yandava C."/>
            <person name="Haas B."/>
            <person name="Nusbaum C."/>
            <person name="Birren B."/>
        </authorList>
    </citation>
    <scope>NUCLEOTIDE SEQUENCE [LARGE SCALE GENOMIC DNA]</scope>
    <source>
        <strain evidence="3">ATCC 50818</strain>
    </source>
</reference>
<dbReference type="PANTHER" id="PTHR37935:SF1">
    <property type="entry name" value="CHROMOSOME UNDETERMINED SCAFFOLD_14, WHOLE GENOME SHOTGUN SEQUENCE"/>
    <property type="match status" value="1"/>
</dbReference>
<dbReference type="RefSeq" id="XP_004992409.1">
    <property type="nucleotide sequence ID" value="XM_004992352.1"/>
</dbReference>
<keyword evidence="4" id="KW-1185">Reference proteome</keyword>
<protein>
    <submittedName>
        <fullName evidence="3">Uncharacterized protein</fullName>
    </submittedName>
</protein>
<dbReference type="AlphaFoldDB" id="F2UDR4"/>
<dbReference type="OMA" id="ARYMEME"/>
<feature type="compositionally biased region" description="Polar residues" evidence="1">
    <location>
        <begin position="37"/>
        <end position="53"/>
    </location>
</feature>
<evidence type="ECO:0000313" key="4">
    <source>
        <dbReference type="Proteomes" id="UP000007799"/>
    </source>
</evidence>
<keyword evidence="2" id="KW-1133">Transmembrane helix</keyword>